<sequence length="851" mass="95056">MSPKGYDRTKQSLALQLFEAVEEKCLQEILKLLDHDKADPNIVILSRGVSPFHLVIGCDCAHFAEEATRIFLQHNANPNIRSEDGLTPVHVAAVWGRTNLLMLLLSCGGDPWLRDADYGYTPLHFALKEKHWETALILQKYQLLDRRHRLSEGLSVPRFNFNLETIVVNAGEMQAEYATSPQDIGAPVVCSPVQKPKQVNAGYSWNIDPLESQEYVRQWCHKEFTPLQVLHTSTPTHHKAINCGNVASERLPEPAQVLNISPDCRTPNITSSKLLTPKTIDYSTNERGSSSMTPSKNLLKPPTDARKKLFLEELKKRFNGFCKQSFDLSKEDSSKGNIFERSSGYFGRKSFGKSKKTKKLEKSQHLSAELLTNVNKSNVSENLSYKTSRSVDLVGSENVSDPNVNCNDQTSLENSPVDEVDAVPLHDSVDTSVEWIASQSCFSEEGSPNSSNSQSYVTCDEGPTLDVMKDLPILSAMSTIPEATPLVLPVETSDAPQRPPRRKRSQALNRTLAGSVPSQASSTASFGTIIAEEYRYTDDEAGVVLIENHLFTKPIDVPSPSDTDSVVSAPLTVLSDAPTATSDVSSVPASFSYDAVTLRKELVSFGEVVGPITSTTKKVYLRRLYRLKKSKCKPTSVSVSSNYPSELQRVLHNSDWETDVLTYAKFEKLMSIPFEKPDPNRRWREGVAKSSFNYLLLDPRLSNNLPAKVAAHDLETWRQFISSVFYIGKGKRSRPYAHLYQAVHLWNKGENGKSSNSKIQRILDIWKDGHGVVCLHIFQNIIPVEALTREAAMIDAMGINNLVNLKGGEYYGPASTWRTRQKKQLGVYLLYRAMRIFLCEGERQLRPGDID</sequence>
<dbReference type="Pfam" id="PF22945">
    <property type="entry name" value="LEM-3_GIY-YIG"/>
    <property type="match status" value="1"/>
</dbReference>
<dbReference type="OrthoDB" id="1601181at2759"/>
<dbReference type="GO" id="GO:0005654">
    <property type="term" value="C:nucleoplasm"/>
    <property type="evidence" value="ECO:0007669"/>
    <property type="project" value="TreeGrafter"/>
</dbReference>
<proteinExistence type="predicted"/>
<dbReference type="PROSITE" id="PS50088">
    <property type="entry name" value="ANK_REPEAT"/>
    <property type="match status" value="1"/>
</dbReference>
<dbReference type="CDD" id="cd10454">
    <property type="entry name" value="GIY-YIG_COG3680_Meta"/>
    <property type="match status" value="1"/>
</dbReference>
<dbReference type="SUPFAM" id="SSF63451">
    <property type="entry name" value="LEM domain"/>
    <property type="match status" value="1"/>
</dbReference>
<evidence type="ECO:0000259" key="3">
    <source>
        <dbReference type="PROSITE" id="PS50954"/>
    </source>
</evidence>
<feature type="domain" description="LEM" evidence="3">
    <location>
        <begin position="587"/>
        <end position="631"/>
    </location>
</feature>
<dbReference type="SMART" id="SM00248">
    <property type="entry name" value="ANK"/>
    <property type="match status" value="3"/>
</dbReference>
<feature type="region of interest" description="Disordered" evidence="2">
    <location>
        <begin position="281"/>
        <end position="301"/>
    </location>
</feature>
<accession>A0A6J1SF88</accession>
<dbReference type="PANTHER" id="PTHR46427:SF1">
    <property type="entry name" value="ANKYRIN REPEAT AND LEM DOMAIN-CONTAINING PROTEIN 1"/>
    <property type="match status" value="1"/>
</dbReference>
<dbReference type="GeneID" id="113205739"/>
<keyword evidence="4" id="KW-1185">Reference proteome</keyword>
<evidence type="ECO:0000256" key="1">
    <source>
        <dbReference type="PROSITE-ProRule" id="PRU00023"/>
    </source>
</evidence>
<dbReference type="GO" id="GO:0000724">
    <property type="term" value="P:double-strand break repair via homologous recombination"/>
    <property type="evidence" value="ECO:0007669"/>
    <property type="project" value="TreeGrafter"/>
</dbReference>
<dbReference type="Proteomes" id="UP000504606">
    <property type="component" value="Unplaced"/>
</dbReference>
<evidence type="ECO:0000313" key="4">
    <source>
        <dbReference type="Proteomes" id="UP000504606"/>
    </source>
</evidence>
<reference evidence="5" key="1">
    <citation type="submission" date="2025-08" db="UniProtKB">
        <authorList>
            <consortium name="RefSeq"/>
        </authorList>
    </citation>
    <scope>IDENTIFICATION</scope>
    <source>
        <tissue evidence="5">Whole organism</tissue>
    </source>
</reference>
<dbReference type="Gene3D" id="1.10.720.40">
    <property type="match status" value="1"/>
</dbReference>
<dbReference type="InterPro" id="IPR034998">
    <property type="entry name" value="ANKLE1"/>
</dbReference>
<dbReference type="PROSITE" id="PS50297">
    <property type="entry name" value="ANK_REP_REGION"/>
    <property type="match status" value="1"/>
</dbReference>
<dbReference type="RefSeq" id="XP_026277261.1">
    <property type="nucleotide sequence ID" value="XM_026421476.2"/>
</dbReference>
<dbReference type="Pfam" id="PF12796">
    <property type="entry name" value="Ank_2"/>
    <property type="match status" value="1"/>
</dbReference>
<dbReference type="GO" id="GO:0004520">
    <property type="term" value="F:DNA endonuclease activity"/>
    <property type="evidence" value="ECO:0007669"/>
    <property type="project" value="TreeGrafter"/>
</dbReference>
<feature type="repeat" description="ANK" evidence="1">
    <location>
        <begin position="84"/>
        <end position="116"/>
    </location>
</feature>
<dbReference type="Pfam" id="PF03020">
    <property type="entry name" value="LEM"/>
    <property type="match status" value="1"/>
</dbReference>
<gene>
    <name evidence="5" type="primary">LOC113205739</name>
</gene>
<dbReference type="PANTHER" id="PTHR46427">
    <property type="entry name" value="ANKYRIN REPEAT AND LEM DOMAIN-CONTAINING PROTEIN 1"/>
    <property type="match status" value="1"/>
</dbReference>
<dbReference type="AlphaFoldDB" id="A0A6J1SF88"/>
<protein>
    <submittedName>
        <fullName evidence="5">Ankyrin repeat and LEM domain-containing protein 1</fullName>
    </submittedName>
</protein>
<organism evidence="4 5">
    <name type="scientific">Frankliniella occidentalis</name>
    <name type="common">Western flower thrips</name>
    <name type="synonym">Euthrips occidentalis</name>
    <dbReference type="NCBI Taxonomy" id="133901"/>
    <lineage>
        <taxon>Eukaryota</taxon>
        <taxon>Metazoa</taxon>
        <taxon>Ecdysozoa</taxon>
        <taxon>Arthropoda</taxon>
        <taxon>Hexapoda</taxon>
        <taxon>Insecta</taxon>
        <taxon>Pterygota</taxon>
        <taxon>Neoptera</taxon>
        <taxon>Paraneoptera</taxon>
        <taxon>Thysanoptera</taxon>
        <taxon>Terebrantia</taxon>
        <taxon>Thripoidea</taxon>
        <taxon>Thripidae</taxon>
        <taxon>Frankliniella</taxon>
    </lineage>
</organism>
<evidence type="ECO:0000313" key="5">
    <source>
        <dbReference type="RefSeq" id="XP_026277261.1"/>
    </source>
</evidence>
<feature type="compositionally biased region" description="Polar residues" evidence="2">
    <location>
        <begin position="281"/>
        <end position="296"/>
    </location>
</feature>
<dbReference type="CDD" id="cd12934">
    <property type="entry name" value="LEM"/>
    <property type="match status" value="1"/>
</dbReference>
<dbReference type="GO" id="GO:0000712">
    <property type="term" value="P:resolution of meiotic recombination intermediates"/>
    <property type="evidence" value="ECO:0007669"/>
    <property type="project" value="TreeGrafter"/>
</dbReference>
<keyword evidence="1" id="KW-0040">ANK repeat</keyword>
<dbReference type="GO" id="GO:0005737">
    <property type="term" value="C:cytoplasm"/>
    <property type="evidence" value="ECO:0007669"/>
    <property type="project" value="TreeGrafter"/>
</dbReference>
<dbReference type="Gene3D" id="1.25.40.20">
    <property type="entry name" value="Ankyrin repeat-containing domain"/>
    <property type="match status" value="1"/>
</dbReference>
<dbReference type="InterPro" id="IPR002110">
    <property type="entry name" value="Ankyrin_rpt"/>
</dbReference>
<dbReference type="InterPro" id="IPR011015">
    <property type="entry name" value="LEM/LEM-like_dom_sf"/>
</dbReference>
<dbReference type="InterPro" id="IPR036770">
    <property type="entry name" value="Ankyrin_rpt-contain_sf"/>
</dbReference>
<evidence type="ECO:0000256" key="2">
    <source>
        <dbReference type="SAM" id="MobiDB-lite"/>
    </source>
</evidence>
<dbReference type="KEGG" id="foc:113205739"/>
<feature type="region of interest" description="Disordered" evidence="2">
    <location>
        <begin position="490"/>
        <end position="514"/>
    </location>
</feature>
<name>A0A6J1SF88_FRAOC</name>
<dbReference type="InterPro" id="IPR003887">
    <property type="entry name" value="LEM_dom"/>
</dbReference>
<dbReference type="SUPFAM" id="SSF48403">
    <property type="entry name" value="Ankyrin repeat"/>
    <property type="match status" value="1"/>
</dbReference>
<dbReference type="PROSITE" id="PS50954">
    <property type="entry name" value="LEM"/>
    <property type="match status" value="1"/>
</dbReference>